<gene>
    <name evidence="7" type="primary">murE</name>
    <name evidence="12" type="ORF">M23134_05353</name>
</gene>
<comment type="function">
    <text evidence="7">Catalyzes the addition of meso-diaminopimelic acid to the nucleotide precursor UDP-N-acetylmuramoyl-L-alanyl-D-glutamate (UMAG) in the biosynthesis of bacterial cell-wall peptidoglycan.</text>
</comment>
<dbReference type="GO" id="GO:0071555">
    <property type="term" value="P:cell wall organization"/>
    <property type="evidence" value="ECO:0007669"/>
    <property type="project" value="UniProtKB-KW"/>
</dbReference>
<evidence type="ECO:0000259" key="9">
    <source>
        <dbReference type="Pfam" id="PF01225"/>
    </source>
</evidence>
<evidence type="ECO:0000256" key="8">
    <source>
        <dbReference type="RuleBase" id="RU004135"/>
    </source>
</evidence>
<dbReference type="Proteomes" id="UP000004095">
    <property type="component" value="Unassembled WGS sequence"/>
</dbReference>
<feature type="binding site" evidence="7">
    <location>
        <position position="457"/>
    </location>
    <ligand>
        <name>meso-2,6-diaminopimelate</name>
        <dbReference type="ChEBI" id="CHEBI:57791"/>
    </ligand>
</feature>
<dbReference type="InterPro" id="IPR013221">
    <property type="entry name" value="Mur_ligase_cen"/>
</dbReference>
<comment type="caution">
    <text evidence="12">The sequence shown here is derived from an EMBL/GenBank/DDBJ whole genome shotgun (WGS) entry which is preliminary data.</text>
</comment>
<keyword evidence="7" id="KW-0963">Cytoplasm</keyword>
<name>A1ZHL3_MICM2</name>
<dbReference type="PANTHER" id="PTHR23135:SF4">
    <property type="entry name" value="UDP-N-ACETYLMURAMOYL-L-ALANYL-D-GLUTAMATE--2,6-DIAMINOPIMELATE LIGASE MURE HOMOLOG, CHLOROPLASTIC"/>
    <property type="match status" value="1"/>
</dbReference>
<dbReference type="GO" id="GO:0000287">
    <property type="term" value="F:magnesium ion binding"/>
    <property type="evidence" value="ECO:0007669"/>
    <property type="project" value="UniProtKB-UniRule"/>
</dbReference>
<dbReference type="PANTHER" id="PTHR23135">
    <property type="entry name" value="MUR LIGASE FAMILY MEMBER"/>
    <property type="match status" value="1"/>
</dbReference>
<dbReference type="OrthoDB" id="9800958at2"/>
<keyword evidence="5 7" id="KW-0131">Cell cycle</keyword>
<keyword evidence="7" id="KW-0460">Magnesium</keyword>
<evidence type="ECO:0000256" key="4">
    <source>
        <dbReference type="ARBA" id="ARBA00022984"/>
    </source>
</evidence>
<evidence type="ECO:0000259" key="10">
    <source>
        <dbReference type="Pfam" id="PF02875"/>
    </source>
</evidence>
<dbReference type="HAMAP" id="MF_00208">
    <property type="entry name" value="MurE"/>
    <property type="match status" value="1"/>
</dbReference>
<dbReference type="GO" id="GO:0051301">
    <property type="term" value="P:cell division"/>
    <property type="evidence" value="ECO:0007669"/>
    <property type="project" value="UniProtKB-KW"/>
</dbReference>
<dbReference type="Gene3D" id="3.40.1390.10">
    <property type="entry name" value="MurE/MurF, N-terminal domain"/>
    <property type="match status" value="1"/>
</dbReference>
<comment type="pathway">
    <text evidence="7 8">Cell wall biogenesis; peptidoglycan biosynthesis.</text>
</comment>
<evidence type="ECO:0000256" key="1">
    <source>
        <dbReference type="ARBA" id="ARBA00005898"/>
    </source>
</evidence>
<evidence type="ECO:0000256" key="3">
    <source>
        <dbReference type="ARBA" id="ARBA00022960"/>
    </source>
</evidence>
<feature type="binding site" evidence="7">
    <location>
        <begin position="154"/>
        <end position="155"/>
    </location>
    <ligand>
        <name>UDP-N-acetyl-alpha-D-muramoyl-L-alanyl-D-glutamate</name>
        <dbReference type="ChEBI" id="CHEBI:83900"/>
    </ligand>
</feature>
<dbReference type="Pfam" id="PF01225">
    <property type="entry name" value="Mur_ligase"/>
    <property type="match status" value="1"/>
</dbReference>
<keyword evidence="7" id="KW-0067">ATP-binding</keyword>
<feature type="binding site" evidence="7">
    <location>
        <position position="189"/>
    </location>
    <ligand>
        <name>UDP-N-acetyl-alpha-D-muramoyl-L-alanyl-D-glutamate</name>
        <dbReference type="ChEBI" id="CHEBI:83900"/>
    </ligand>
</feature>
<dbReference type="SUPFAM" id="SSF53623">
    <property type="entry name" value="MurD-like peptide ligases, catalytic domain"/>
    <property type="match status" value="1"/>
</dbReference>
<dbReference type="GO" id="GO:0005737">
    <property type="term" value="C:cytoplasm"/>
    <property type="evidence" value="ECO:0007669"/>
    <property type="project" value="UniProtKB-SubCell"/>
</dbReference>
<keyword evidence="7" id="KW-0547">Nucleotide-binding</keyword>
<feature type="binding site" evidence="7">
    <location>
        <position position="461"/>
    </location>
    <ligand>
        <name>meso-2,6-diaminopimelate</name>
        <dbReference type="ChEBI" id="CHEBI:57791"/>
    </ligand>
</feature>
<comment type="caution">
    <text evidence="7">Lacks conserved residue(s) required for the propagation of feature annotation.</text>
</comment>
<evidence type="ECO:0000256" key="2">
    <source>
        <dbReference type="ARBA" id="ARBA00022618"/>
    </source>
</evidence>
<feature type="binding site" evidence="7">
    <location>
        <begin position="112"/>
        <end position="118"/>
    </location>
    <ligand>
        <name>ATP</name>
        <dbReference type="ChEBI" id="CHEBI:30616"/>
    </ligand>
</feature>
<feature type="modified residue" description="N6-carboxylysine" evidence="7">
    <location>
        <position position="221"/>
    </location>
</feature>
<keyword evidence="6 7" id="KW-0961">Cell wall biogenesis/degradation</keyword>
<comment type="subcellular location">
    <subcellularLocation>
        <location evidence="7 8">Cytoplasm</location>
    </subcellularLocation>
</comment>
<comment type="PTM">
    <text evidence="7">Carboxylation is probably crucial for Mg(2+) binding and, consequently, for the gamma-phosphate positioning of ATP.</text>
</comment>
<feature type="binding site" evidence="7">
    <location>
        <position position="380"/>
    </location>
    <ligand>
        <name>meso-2,6-diaminopimelate</name>
        <dbReference type="ChEBI" id="CHEBI:57791"/>
    </ligand>
</feature>
<dbReference type="Gene3D" id="3.40.1190.10">
    <property type="entry name" value="Mur-like, catalytic domain"/>
    <property type="match status" value="1"/>
</dbReference>
<dbReference type="InterPro" id="IPR000713">
    <property type="entry name" value="Mur_ligase_N"/>
</dbReference>
<proteinExistence type="inferred from homology"/>
<dbReference type="NCBIfam" id="TIGR01085">
    <property type="entry name" value="murE"/>
    <property type="match status" value="1"/>
</dbReference>
<keyword evidence="7 12" id="KW-0436">Ligase</keyword>
<feature type="binding site" evidence="7">
    <location>
        <position position="31"/>
    </location>
    <ligand>
        <name>UDP-N-acetyl-alpha-D-muramoyl-L-alanyl-D-glutamate</name>
        <dbReference type="ChEBI" id="CHEBI:83900"/>
    </ligand>
</feature>
<evidence type="ECO:0000256" key="5">
    <source>
        <dbReference type="ARBA" id="ARBA00023306"/>
    </source>
</evidence>
<evidence type="ECO:0000313" key="13">
    <source>
        <dbReference type="Proteomes" id="UP000004095"/>
    </source>
</evidence>
<dbReference type="Pfam" id="PF08245">
    <property type="entry name" value="Mur_ligase_M"/>
    <property type="match status" value="1"/>
</dbReference>
<dbReference type="AlphaFoldDB" id="A1ZHL3"/>
<accession>A1ZHL3</accession>
<protein>
    <recommendedName>
        <fullName evidence="7">UDP-N-acetylmuramoyl-L-alanyl-D-glutamate--2,6-diaminopimelate ligase</fullName>
        <ecNumber evidence="7">6.3.2.13</ecNumber>
    </recommendedName>
    <alternativeName>
        <fullName evidence="7">Meso-A2pm-adding enzyme</fullName>
    </alternativeName>
    <alternativeName>
        <fullName evidence="7">Meso-diaminopimelate-adding enzyme</fullName>
    </alternativeName>
    <alternativeName>
        <fullName evidence="7">UDP-MurNAc-L-Ala-D-Glu:meso-diaminopimelate ligase</fullName>
    </alternativeName>
    <alternativeName>
        <fullName evidence="7">UDP-MurNAc-tripeptide synthetase</fullName>
    </alternativeName>
    <alternativeName>
        <fullName evidence="7">UDP-N-acetylmuramyl-tripeptide synthetase</fullName>
    </alternativeName>
</protein>
<dbReference type="InterPro" id="IPR005761">
    <property type="entry name" value="UDP-N-AcMur-Glu-dNH2Pim_ligase"/>
</dbReference>
<evidence type="ECO:0000256" key="6">
    <source>
        <dbReference type="ARBA" id="ARBA00023316"/>
    </source>
</evidence>
<feature type="binding site" evidence="7">
    <location>
        <position position="187"/>
    </location>
    <ligand>
        <name>UDP-N-acetyl-alpha-D-muramoyl-L-alanyl-D-glutamate</name>
        <dbReference type="ChEBI" id="CHEBI:83900"/>
    </ligand>
</feature>
<feature type="binding site" evidence="7">
    <location>
        <position position="181"/>
    </location>
    <ligand>
        <name>UDP-N-acetyl-alpha-D-muramoyl-L-alanyl-D-glutamate</name>
        <dbReference type="ChEBI" id="CHEBI:83900"/>
    </ligand>
</feature>
<dbReference type="GO" id="GO:0008765">
    <property type="term" value="F:UDP-N-acetylmuramoylalanyl-D-glutamate-2,6-diaminopimelate ligase activity"/>
    <property type="evidence" value="ECO:0007669"/>
    <property type="project" value="UniProtKB-UniRule"/>
</dbReference>
<keyword evidence="2 7" id="KW-0132">Cell division</keyword>
<dbReference type="SUPFAM" id="SSF63418">
    <property type="entry name" value="MurE/MurF N-terminal domain"/>
    <property type="match status" value="1"/>
</dbReference>
<evidence type="ECO:0000256" key="7">
    <source>
        <dbReference type="HAMAP-Rule" id="MF_00208"/>
    </source>
</evidence>
<dbReference type="Gene3D" id="3.90.190.20">
    <property type="entry name" value="Mur ligase, C-terminal domain"/>
    <property type="match status" value="1"/>
</dbReference>
<dbReference type="InterPro" id="IPR036615">
    <property type="entry name" value="Mur_ligase_C_dom_sf"/>
</dbReference>
<reference evidence="12 13" key="1">
    <citation type="submission" date="2007-01" db="EMBL/GenBank/DDBJ databases">
        <authorList>
            <person name="Haygood M."/>
            <person name="Podell S."/>
            <person name="Anderson C."/>
            <person name="Hopkinson B."/>
            <person name="Roe K."/>
            <person name="Barbeau K."/>
            <person name="Gaasterland T."/>
            <person name="Ferriera S."/>
            <person name="Johnson J."/>
            <person name="Kravitz S."/>
            <person name="Beeson K."/>
            <person name="Sutton G."/>
            <person name="Rogers Y.-H."/>
            <person name="Friedman R."/>
            <person name="Frazier M."/>
            <person name="Venter J.C."/>
        </authorList>
    </citation>
    <scope>NUCLEOTIDE SEQUENCE [LARGE SCALE GENOMIC DNA]</scope>
    <source>
        <strain evidence="12 13">ATCC 23134</strain>
    </source>
</reference>
<dbReference type="InterPro" id="IPR036565">
    <property type="entry name" value="Mur-like_cat_sf"/>
</dbReference>
<keyword evidence="4 7" id="KW-0573">Peptidoglycan synthesis</keyword>
<dbReference type="InterPro" id="IPR035911">
    <property type="entry name" value="MurE/MurF_N"/>
</dbReference>
<comment type="similarity">
    <text evidence="1 7">Belongs to the MurCDEF family. MurE subfamily.</text>
</comment>
<keyword evidence="3 7" id="KW-0133">Cell shape</keyword>
<feature type="domain" description="Mur ligase central" evidence="11">
    <location>
        <begin position="110"/>
        <end position="305"/>
    </location>
</feature>
<dbReference type="Pfam" id="PF02875">
    <property type="entry name" value="Mur_ligase_C"/>
    <property type="match status" value="1"/>
</dbReference>
<dbReference type="NCBIfam" id="NF001126">
    <property type="entry name" value="PRK00139.1-4"/>
    <property type="match status" value="1"/>
</dbReference>
<evidence type="ECO:0000313" key="12">
    <source>
        <dbReference type="EMBL" id="EAY30020.1"/>
    </source>
</evidence>
<dbReference type="SUPFAM" id="SSF53244">
    <property type="entry name" value="MurD-like peptide ligases, peptide-binding domain"/>
    <property type="match status" value="1"/>
</dbReference>
<comment type="catalytic activity">
    <reaction evidence="7">
        <text>UDP-N-acetyl-alpha-D-muramoyl-L-alanyl-D-glutamate + meso-2,6-diaminopimelate + ATP = UDP-N-acetyl-alpha-D-muramoyl-L-alanyl-gamma-D-glutamyl-meso-2,6-diaminopimelate + ADP + phosphate + H(+)</text>
        <dbReference type="Rhea" id="RHEA:23676"/>
        <dbReference type="ChEBI" id="CHEBI:15378"/>
        <dbReference type="ChEBI" id="CHEBI:30616"/>
        <dbReference type="ChEBI" id="CHEBI:43474"/>
        <dbReference type="ChEBI" id="CHEBI:57791"/>
        <dbReference type="ChEBI" id="CHEBI:83900"/>
        <dbReference type="ChEBI" id="CHEBI:83905"/>
        <dbReference type="ChEBI" id="CHEBI:456216"/>
        <dbReference type="EC" id="6.3.2.13"/>
    </reaction>
</comment>
<feature type="short sequence motif" description="Meso-diaminopimelate recognition motif" evidence="7">
    <location>
        <begin position="404"/>
        <end position="407"/>
    </location>
</feature>
<keyword evidence="13" id="KW-1185">Reference proteome</keyword>
<dbReference type="EMBL" id="AAWS01000008">
    <property type="protein sequence ID" value="EAY30020.1"/>
    <property type="molecule type" value="Genomic_DNA"/>
</dbReference>
<dbReference type="GO" id="GO:0008360">
    <property type="term" value="P:regulation of cell shape"/>
    <property type="evidence" value="ECO:0007669"/>
    <property type="project" value="UniProtKB-KW"/>
</dbReference>
<dbReference type="RefSeq" id="WP_002695545.1">
    <property type="nucleotide sequence ID" value="NZ_AAWS01000008.1"/>
</dbReference>
<sequence>MTNLKQLLHHIEVIQTRGNAPESIENIHFDSRKVQANDLFVAVKGTQADGHQYIGQAVALGAKVVVCETFPKNLSDSATYIQVANSAKALGWLASNYYDHPSKKLKLVGITGTNGKTTTVTLLHQLFRKFGYRVGLLSTIQNYIDDTALPARLTTPDPLELNRLIAEMVKAGCTHCFMEVSSHAVVQERIAGLHFTGAAFTNISHDHLDFHETFANYINAKKQFFDQLPPTAFALINADDKRGMVMLQNTVAKTQRTFALKQFADFKARVVESSLQGLFMEIDDVEVWFQMIGYFNAYNLLGIYAIAVLLGEDTTETLTLLSGLQSVPGRFEKIIGESGATGVVDYSHTPDALENVLQTIFELRQSGQKIITVVGCGGNRDASKRPIMAQIACQYSDVVIFTSDNPRNEPPMQILEDMQEGVSIDDEPKTSLIASRKDAIRKACELAQKQDIILVAGKGHETYQEIAGVRHPFDDRLVLKAFCSKIAHISSSCCYYLNYPYL</sequence>
<comment type="cofactor">
    <cofactor evidence="7">
        <name>Mg(2+)</name>
        <dbReference type="ChEBI" id="CHEBI:18420"/>
    </cofactor>
</comment>
<feature type="domain" description="Mur ligase C-terminal" evidence="10">
    <location>
        <begin position="329"/>
        <end position="459"/>
    </location>
</feature>
<feature type="binding site" evidence="7">
    <location>
        <begin position="404"/>
        <end position="407"/>
    </location>
    <ligand>
        <name>meso-2,6-diaminopimelate</name>
        <dbReference type="ChEBI" id="CHEBI:57791"/>
    </ligand>
</feature>
<dbReference type="EC" id="6.3.2.13" evidence="7"/>
<dbReference type="UniPathway" id="UPA00219"/>
<dbReference type="InterPro" id="IPR004101">
    <property type="entry name" value="Mur_ligase_C"/>
</dbReference>
<dbReference type="GO" id="GO:0009252">
    <property type="term" value="P:peptidoglycan biosynthetic process"/>
    <property type="evidence" value="ECO:0007669"/>
    <property type="project" value="UniProtKB-UniRule"/>
</dbReference>
<feature type="domain" description="Mur ligase N-terminal catalytic" evidence="9">
    <location>
        <begin position="24"/>
        <end position="98"/>
    </location>
</feature>
<evidence type="ECO:0000259" key="11">
    <source>
        <dbReference type="Pfam" id="PF08245"/>
    </source>
</evidence>
<organism evidence="12 13">
    <name type="scientific">Microscilla marina ATCC 23134</name>
    <dbReference type="NCBI Taxonomy" id="313606"/>
    <lineage>
        <taxon>Bacteria</taxon>
        <taxon>Pseudomonadati</taxon>
        <taxon>Bacteroidota</taxon>
        <taxon>Cytophagia</taxon>
        <taxon>Cytophagales</taxon>
        <taxon>Microscillaceae</taxon>
        <taxon>Microscilla</taxon>
    </lineage>
</organism>
<dbReference type="GO" id="GO:0005524">
    <property type="term" value="F:ATP binding"/>
    <property type="evidence" value="ECO:0007669"/>
    <property type="project" value="UniProtKB-UniRule"/>
</dbReference>
<dbReference type="eggNOG" id="COG0769">
    <property type="taxonomic scope" value="Bacteria"/>
</dbReference>